<name>A0A2H0YLN0_9BACT</name>
<dbReference type="GO" id="GO:0004635">
    <property type="term" value="F:phosphoribosyl-AMP cyclohydrolase activity"/>
    <property type="evidence" value="ECO:0007669"/>
    <property type="project" value="UniProtKB-UniRule"/>
</dbReference>
<evidence type="ECO:0000259" key="16">
    <source>
        <dbReference type="Pfam" id="PF01502"/>
    </source>
</evidence>
<evidence type="ECO:0000256" key="2">
    <source>
        <dbReference type="ARBA" id="ARBA00001460"/>
    </source>
</evidence>
<dbReference type="SUPFAM" id="SSF141734">
    <property type="entry name" value="HisI-like"/>
    <property type="match status" value="1"/>
</dbReference>
<proteinExistence type="inferred from homology"/>
<keyword evidence="12 15" id="KW-0067">ATP-binding</keyword>
<dbReference type="Pfam" id="PF01502">
    <property type="entry name" value="PRA-CH"/>
    <property type="match status" value="1"/>
</dbReference>
<dbReference type="GO" id="GO:0000105">
    <property type="term" value="P:L-histidine biosynthetic process"/>
    <property type="evidence" value="ECO:0007669"/>
    <property type="project" value="UniProtKB-UniRule"/>
</dbReference>
<protein>
    <recommendedName>
        <fullName evidence="15">Histidine biosynthesis bifunctional protein HisIE</fullName>
    </recommendedName>
    <domain>
        <recommendedName>
            <fullName evidence="15">Phosphoribosyl-AMP cyclohydrolase</fullName>
            <shortName evidence="15">PRA-CH</shortName>
            <ecNumber evidence="15">3.5.4.19</ecNumber>
        </recommendedName>
    </domain>
    <domain>
        <recommendedName>
            <fullName evidence="15">Phosphoribosyl-ATP pyrophosphatase</fullName>
            <shortName evidence="15">PRA-PH</shortName>
            <ecNumber evidence="15">3.6.1.31</ecNumber>
        </recommendedName>
    </domain>
</protein>
<evidence type="ECO:0000256" key="8">
    <source>
        <dbReference type="ARBA" id="ARBA00022490"/>
    </source>
</evidence>
<evidence type="ECO:0000256" key="3">
    <source>
        <dbReference type="ARBA" id="ARBA00004496"/>
    </source>
</evidence>
<evidence type="ECO:0000256" key="6">
    <source>
        <dbReference type="ARBA" id="ARBA00007731"/>
    </source>
</evidence>
<dbReference type="EMBL" id="PEYD01000040">
    <property type="protein sequence ID" value="PIS39404.1"/>
    <property type="molecule type" value="Genomic_DNA"/>
</dbReference>
<dbReference type="SUPFAM" id="SSF101386">
    <property type="entry name" value="all-alpha NTP pyrophosphatases"/>
    <property type="match status" value="1"/>
</dbReference>
<dbReference type="AlphaFoldDB" id="A0A2H0YLN0"/>
<evidence type="ECO:0000256" key="10">
    <source>
        <dbReference type="ARBA" id="ARBA00022741"/>
    </source>
</evidence>
<evidence type="ECO:0000256" key="7">
    <source>
        <dbReference type="ARBA" id="ARBA00008299"/>
    </source>
</evidence>
<dbReference type="Proteomes" id="UP000230088">
    <property type="component" value="Unassembled WGS sequence"/>
</dbReference>
<dbReference type="Gene3D" id="1.10.287.1080">
    <property type="entry name" value="MazG-like"/>
    <property type="match status" value="1"/>
</dbReference>
<comment type="pathway">
    <text evidence="5 15">Amino-acid biosynthesis; L-histidine biosynthesis; L-histidine from 5-phospho-alpha-D-ribose 1-diphosphate: step 2/9.</text>
</comment>
<organism evidence="17 18">
    <name type="scientific">Candidatus Nealsonbacteria bacterium CG08_land_8_20_14_0_20_38_20</name>
    <dbReference type="NCBI Taxonomy" id="1974705"/>
    <lineage>
        <taxon>Bacteria</taxon>
        <taxon>Candidatus Nealsoniibacteriota</taxon>
    </lineage>
</organism>
<dbReference type="InterPro" id="IPR023019">
    <property type="entry name" value="His_synth_HisIE"/>
</dbReference>
<comment type="pathway">
    <text evidence="4 15">Amino-acid biosynthesis; L-histidine biosynthesis; L-histidine from 5-phospho-alpha-D-ribose 1-diphosphate: step 3/9.</text>
</comment>
<feature type="domain" description="Phosphoribosyl-AMP cyclohydrolase" evidence="16">
    <location>
        <begin position="32"/>
        <end position="104"/>
    </location>
</feature>
<evidence type="ECO:0000256" key="11">
    <source>
        <dbReference type="ARBA" id="ARBA00022801"/>
    </source>
</evidence>
<dbReference type="InterPro" id="IPR038019">
    <property type="entry name" value="PRib_AMP_CycHydrolase_sf"/>
</dbReference>
<dbReference type="InterPro" id="IPR002496">
    <property type="entry name" value="PRib_AMP_CycHydrolase_dom"/>
</dbReference>
<dbReference type="HAMAP" id="MF_01020">
    <property type="entry name" value="HisE"/>
    <property type="match status" value="1"/>
</dbReference>
<keyword evidence="9 15" id="KW-0028">Amino-acid biosynthesis</keyword>
<dbReference type="GO" id="GO:0004636">
    <property type="term" value="F:phosphoribosyl-ATP diphosphatase activity"/>
    <property type="evidence" value="ECO:0007669"/>
    <property type="project" value="UniProtKB-UniRule"/>
</dbReference>
<comment type="similarity">
    <text evidence="6 15">In the C-terminal section; belongs to the PRA-PH family.</text>
</comment>
<evidence type="ECO:0000256" key="15">
    <source>
        <dbReference type="HAMAP-Rule" id="MF_01019"/>
    </source>
</evidence>
<keyword evidence="10 15" id="KW-0547">Nucleotide-binding</keyword>
<dbReference type="PANTHER" id="PTHR42945">
    <property type="entry name" value="HISTIDINE BIOSYNTHESIS BIFUNCTIONAL PROTEIN"/>
    <property type="match status" value="1"/>
</dbReference>
<keyword evidence="8 15" id="KW-0963">Cytoplasm</keyword>
<evidence type="ECO:0000313" key="18">
    <source>
        <dbReference type="Proteomes" id="UP000230088"/>
    </source>
</evidence>
<comment type="caution">
    <text evidence="17">The sequence shown here is derived from an EMBL/GenBank/DDBJ whole genome shotgun (WGS) entry which is preliminary data.</text>
</comment>
<dbReference type="CDD" id="cd11534">
    <property type="entry name" value="NTP-PPase_HisIE_like"/>
    <property type="match status" value="1"/>
</dbReference>
<keyword evidence="13 15" id="KW-0368">Histidine biosynthesis</keyword>
<dbReference type="InterPro" id="IPR008179">
    <property type="entry name" value="HisE"/>
</dbReference>
<dbReference type="PANTHER" id="PTHR42945:SF9">
    <property type="entry name" value="HISTIDINE BIOSYNTHESIS BIFUNCTIONAL PROTEIN HISIE"/>
    <property type="match status" value="1"/>
</dbReference>
<dbReference type="GO" id="GO:0005524">
    <property type="term" value="F:ATP binding"/>
    <property type="evidence" value="ECO:0007669"/>
    <property type="project" value="UniProtKB-KW"/>
</dbReference>
<comment type="catalytic activity">
    <reaction evidence="1 15">
        <text>1-(5-phospho-beta-D-ribosyl)-5'-AMP + H2O = 1-(5-phospho-beta-D-ribosyl)-5-[(5-phospho-beta-D-ribosylamino)methylideneamino]imidazole-4-carboxamide</text>
        <dbReference type="Rhea" id="RHEA:20049"/>
        <dbReference type="ChEBI" id="CHEBI:15377"/>
        <dbReference type="ChEBI" id="CHEBI:58435"/>
        <dbReference type="ChEBI" id="CHEBI:59457"/>
        <dbReference type="EC" id="3.5.4.19"/>
    </reaction>
</comment>
<sequence>MSKFNIKQLNFQKMGGIIPAIIQNAKTKDVLMLGFMNKEALKRTIKQKRVTFWSRSKKRLWEKGETSGNKLEVVSIKDDCDKDTLLIFVKPQGPVCHTGKYSCFGIKQKVSDVEFLQELYDLIMKRKKVLPKNSYTAFLFKQGLTKILEKVEEESNEVLQAAKKETRTRLIEESADLFYHLLVLLVKKRLSLSDLIKELKRRR</sequence>
<dbReference type="Pfam" id="PF01503">
    <property type="entry name" value="PRA-PH"/>
    <property type="match status" value="1"/>
</dbReference>
<accession>A0A2H0YLN0</accession>
<evidence type="ECO:0000256" key="4">
    <source>
        <dbReference type="ARBA" id="ARBA00005169"/>
    </source>
</evidence>
<dbReference type="NCBIfam" id="NF002747">
    <property type="entry name" value="PRK02759.1"/>
    <property type="match status" value="1"/>
</dbReference>
<dbReference type="EC" id="3.6.1.31" evidence="15"/>
<dbReference type="NCBIfam" id="NF000768">
    <property type="entry name" value="PRK00051.1"/>
    <property type="match status" value="1"/>
</dbReference>
<feature type="region of interest" description="Phosphoribosyl-ATP pyrophosphohydrolase" evidence="15">
    <location>
        <begin position="116"/>
        <end position="203"/>
    </location>
</feature>
<comment type="catalytic activity">
    <reaction evidence="2 15">
        <text>1-(5-phospho-beta-D-ribosyl)-ATP + H2O = 1-(5-phospho-beta-D-ribosyl)-5'-AMP + diphosphate + H(+)</text>
        <dbReference type="Rhea" id="RHEA:22828"/>
        <dbReference type="ChEBI" id="CHEBI:15377"/>
        <dbReference type="ChEBI" id="CHEBI:15378"/>
        <dbReference type="ChEBI" id="CHEBI:33019"/>
        <dbReference type="ChEBI" id="CHEBI:59457"/>
        <dbReference type="ChEBI" id="CHEBI:73183"/>
        <dbReference type="EC" id="3.6.1.31"/>
    </reaction>
</comment>
<evidence type="ECO:0000256" key="1">
    <source>
        <dbReference type="ARBA" id="ARBA00000024"/>
    </source>
</evidence>
<comment type="subcellular location">
    <subcellularLocation>
        <location evidence="3 15">Cytoplasm</location>
    </subcellularLocation>
</comment>
<dbReference type="Gene3D" id="3.10.20.810">
    <property type="entry name" value="Phosphoribosyl-AMP cyclohydrolase"/>
    <property type="match status" value="1"/>
</dbReference>
<dbReference type="HAMAP" id="MF_01019">
    <property type="entry name" value="HisIE"/>
    <property type="match status" value="1"/>
</dbReference>
<evidence type="ECO:0000256" key="14">
    <source>
        <dbReference type="ARBA" id="ARBA00023268"/>
    </source>
</evidence>
<reference evidence="18" key="1">
    <citation type="submission" date="2017-09" db="EMBL/GenBank/DDBJ databases">
        <title>Depth-based differentiation of microbial function through sediment-hosted aquifers and enrichment of novel symbionts in the deep terrestrial subsurface.</title>
        <authorList>
            <person name="Probst A.J."/>
            <person name="Ladd B."/>
            <person name="Jarett J.K."/>
            <person name="Geller-Mcgrath D.E."/>
            <person name="Sieber C.M.K."/>
            <person name="Emerson J.B."/>
            <person name="Anantharaman K."/>
            <person name="Thomas B.C."/>
            <person name="Malmstrom R."/>
            <person name="Stieglmeier M."/>
            <person name="Klingl A."/>
            <person name="Woyke T."/>
            <person name="Ryan C.M."/>
            <person name="Banfield J.F."/>
        </authorList>
    </citation>
    <scope>NUCLEOTIDE SEQUENCE [LARGE SCALE GENOMIC DNA]</scope>
</reference>
<comment type="similarity">
    <text evidence="7 15">In the N-terminal section; belongs to the PRA-CH family.</text>
</comment>
<evidence type="ECO:0000256" key="9">
    <source>
        <dbReference type="ARBA" id="ARBA00022605"/>
    </source>
</evidence>
<evidence type="ECO:0000256" key="13">
    <source>
        <dbReference type="ARBA" id="ARBA00023102"/>
    </source>
</evidence>
<dbReference type="InterPro" id="IPR021130">
    <property type="entry name" value="PRib-ATP_PPHydrolase-like"/>
</dbReference>
<dbReference type="GO" id="GO:0005737">
    <property type="term" value="C:cytoplasm"/>
    <property type="evidence" value="ECO:0007669"/>
    <property type="project" value="UniProtKB-SubCell"/>
</dbReference>
<evidence type="ECO:0000256" key="5">
    <source>
        <dbReference type="ARBA" id="ARBA00005204"/>
    </source>
</evidence>
<keyword evidence="11 15" id="KW-0378">Hydrolase</keyword>
<feature type="region of interest" description="Phosphoribosyl-AMP cyclohydrolase" evidence="15">
    <location>
        <begin position="1"/>
        <end position="115"/>
    </location>
</feature>
<gene>
    <name evidence="15" type="primary">hisI</name>
    <name evidence="15" type="synonym">hisIE</name>
    <name evidence="17" type="ORF">COT33_02180</name>
</gene>
<evidence type="ECO:0000313" key="17">
    <source>
        <dbReference type="EMBL" id="PIS39404.1"/>
    </source>
</evidence>
<evidence type="ECO:0000256" key="12">
    <source>
        <dbReference type="ARBA" id="ARBA00022840"/>
    </source>
</evidence>
<dbReference type="FunFam" id="3.10.20.810:FF:000001">
    <property type="entry name" value="Histidine biosynthesis bifunctional protein HisIE"/>
    <property type="match status" value="1"/>
</dbReference>
<dbReference type="UniPathway" id="UPA00031">
    <property type="reaction ID" value="UER00007"/>
</dbReference>
<dbReference type="NCBIfam" id="TIGR03188">
    <property type="entry name" value="histidine_hisI"/>
    <property type="match status" value="1"/>
</dbReference>
<dbReference type="EC" id="3.5.4.19" evidence="15"/>
<keyword evidence="14 15" id="KW-0511">Multifunctional enzyme</keyword>